<dbReference type="Proteomes" id="UP000678393">
    <property type="component" value="Unassembled WGS sequence"/>
</dbReference>
<proteinExistence type="predicted"/>
<dbReference type="OrthoDB" id="6155296at2759"/>
<evidence type="ECO:0000313" key="2">
    <source>
        <dbReference type="Proteomes" id="UP000678393"/>
    </source>
</evidence>
<protein>
    <submittedName>
        <fullName evidence="1">Uncharacterized protein</fullName>
    </submittedName>
</protein>
<sequence length="284" mass="32483">MLSNTIFHILSDTIFNILSDTIFHILSDTIFNILSDTIFHILSDTIFHILSNTFCRGANIGSDHNLCIAKLKIKLKSLLKPPRNKKINLQALLSKDHQSAFNAEILTTYVTKTSNADTTNNIDKNWDFFKNTLTNAAVNTVGYVQKQKKKWLSDNTWSKIQERKQAKLTLLSKKDTSSYEKYSTLDKEVKSNARKDKQNFIHDLAFDAETAAKIGNNKAVFHIMKQLCNHSPTLNTPIKDKQGKLLLSDDQQTKRWAEHFKEILNRPNPDIIPNLEEEIITPTL</sequence>
<evidence type="ECO:0000313" key="1">
    <source>
        <dbReference type="EMBL" id="CAG5133820.1"/>
    </source>
</evidence>
<organism evidence="1 2">
    <name type="scientific">Candidula unifasciata</name>
    <dbReference type="NCBI Taxonomy" id="100452"/>
    <lineage>
        <taxon>Eukaryota</taxon>
        <taxon>Metazoa</taxon>
        <taxon>Spiralia</taxon>
        <taxon>Lophotrochozoa</taxon>
        <taxon>Mollusca</taxon>
        <taxon>Gastropoda</taxon>
        <taxon>Heterobranchia</taxon>
        <taxon>Euthyneura</taxon>
        <taxon>Panpulmonata</taxon>
        <taxon>Eupulmonata</taxon>
        <taxon>Stylommatophora</taxon>
        <taxon>Helicina</taxon>
        <taxon>Helicoidea</taxon>
        <taxon>Geomitridae</taxon>
        <taxon>Candidula</taxon>
    </lineage>
</organism>
<name>A0A8S4A0C1_9EUPU</name>
<keyword evidence="2" id="KW-1185">Reference proteome</keyword>
<feature type="non-terminal residue" evidence="1">
    <location>
        <position position="284"/>
    </location>
</feature>
<dbReference type="EMBL" id="CAJHNH020006512">
    <property type="protein sequence ID" value="CAG5133820.1"/>
    <property type="molecule type" value="Genomic_DNA"/>
</dbReference>
<dbReference type="AlphaFoldDB" id="A0A8S4A0C1"/>
<reference evidence="1" key="1">
    <citation type="submission" date="2021-04" db="EMBL/GenBank/DDBJ databases">
        <authorList>
            <consortium name="Molecular Ecology Group"/>
        </authorList>
    </citation>
    <scope>NUCLEOTIDE SEQUENCE</scope>
</reference>
<gene>
    <name evidence="1" type="ORF">CUNI_LOCUS19378</name>
</gene>
<comment type="caution">
    <text evidence="1">The sequence shown here is derived from an EMBL/GenBank/DDBJ whole genome shotgun (WGS) entry which is preliminary data.</text>
</comment>
<accession>A0A8S4A0C1</accession>